<sequence length="51" mass="5451">MYPAVCNSGPVNTGRHAVIEESYIIINLHAGEHCTPVPRIQSVLCSAFAPS</sequence>
<dbReference type="InParanoid" id="A0A0C3PY86"/>
<name>A0A0C3PY86_PISTI</name>
<gene>
    <name evidence="1" type="ORF">M404DRAFT_991305</name>
</gene>
<dbReference type="AlphaFoldDB" id="A0A0C3PY86"/>
<dbReference type="HOGENOM" id="CLU_3107333_0_0_1"/>
<keyword evidence="2" id="KW-1185">Reference proteome</keyword>
<dbReference type="Proteomes" id="UP000054217">
    <property type="component" value="Unassembled WGS sequence"/>
</dbReference>
<proteinExistence type="predicted"/>
<evidence type="ECO:0000313" key="1">
    <source>
        <dbReference type="EMBL" id="KIO14546.1"/>
    </source>
</evidence>
<reference evidence="2" key="2">
    <citation type="submission" date="2015-01" db="EMBL/GenBank/DDBJ databases">
        <title>Evolutionary Origins and Diversification of the Mycorrhizal Mutualists.</title>
        <authorList>
            <consortium name="DOE Joint Genome Institute"/>
            <consortium name="Mycorrhizal Genomics Consortium"/>
            <person name="Kohler A."/>
            <person name="Kuo A."/>
            <person name="Nagy L.G."/>
            <person name="Floudas D."/>
            <person name="Copeland A."/>
            <person name="Barry K.W."/>
            <person name="Cichocki N."/>
            <person name="Veneault-Fourrey C."/>
            <person name="LaButti K."/>
            <person name="Lindquist E.A."/>
            <person name="Lipzen A."/>
            <person name="Lundell T."/>
            <person name="Morin E."/>
            <person name="Murat C."/>
            <person name="Riley R."/>
            <person name="Ohm R."/>
            <person name="Sun H."/>
            <person name="Tunlid A."/>
            <person name="Henrissat B."/>
            <person name="Grigoriev I.V."/>
            <person name="Hibbett D.S."/>
            <person name="Martin F."/>
        </authorList>
    </citation>
    <scope>NUCLEOTIDE SEQUENCE [LARGE SCALE GENOMIC DNA]</scope>
    <source>
        <strain evidence="2">Marx 270</strain>
    </source>
</reference>
<dbReference type="EMBL" id="KN831944">
    <property type="protein sequence ID" value="KIO14546.1"/>
    <property type="molecule type" value="Genomic_DNA"/>
</dbReference>
<reference evidence="1 2" key="1">
    <citation type="submission" date="2014-04" db="EMBL/GenBank/DDBJ databases">
        <authorList>
            <consortium name="DOE Joint Genome Institute"/>
            <person name="Kuo A."/>
            <person name="Kohler A."/>
            <person name="Costa M.D."/>
            <person name="Nagy L.G."/>
            <person name="Floudas D."/>
            <person name="Copeland A."/>
            <person name="Barry K.W."/>
            <person name="Cichocki N."/>
            <person name="Veneault-Fourrey C."/>
            <person name="LaButti K."/>
            <person name="Lindquist E.A."/>
            <person name="Lipzen A."/>
            <person name="Lundell T."/>
            <person name="Morin E."/>
            <person name="Murat C."/>
            <person name="Sun H."/>
            <person name="Tunlid A."/>
            <person name="Henrissat B."/>
            <person name="Grigoriev I.V."/>
            <person name="Hibbett D.S."/>
            <person name="Martin F."/>
            <person name="Nordberg H.P."/>
            <person name="Cantor M.N."/>
            <person name="Hua S.X."/>
        </authorList>
    </citation>
    <scope>NUCLEOTIDE SEQUENCE [LARGE SCALE GENOMIC DNA]</scope>
    <source>
        <strain evidence="1 2">Marx 270</strain>
    </source>
</reference>
<accession>A0A0C3PY86</accession>
<evidence type="ECO:0000313" key="2">
    <source>
        <dbReference type="Proteomes" id="UP000054217"/>
    </source>
</evidence>
<organism evidence="1 2">
    <name type="scientific">Pisolithus tinctorius Marx 270</name>
    <dbReference type="NCBI Taxonomy" id="870435"/>
    <lineage>
        <taxon>Eukaryota</taxon>
        <taxon>Fungi</taxon>
        <taxon>Dikarya</taxon>
        <taxon>Basidiomycota</taxon>
        <taxon>Agaricomycotina</taxon>
        <taxon>Agaricomycetes</taxon>
        <taxon>Agaricomycetidae</taxon>
        <taxon>Boletales</taxon>
        <taxon>Sclerodermatineae</taxon>
        <taxon>Pisolithaceae</taxon>
        <taxon>Pisolithus</taxon>
    </lineage>
</organism>
<protein>
    <submittedName>
        <fullName evidence="1">Uncharacterized protein</fullName>
    </submittedName>
</protein>